<proteinExistence type="predicted"/>
<protein>
    <submittedName>
        <fullName evidence="3">Membrane protein</fullName>
    </submittedName>
</protein>
<keyword evidence="4" id="KW-1185">Reference proteome</keyword>
<accession>Q0RFX7</accession>
<feature type="region of interest" description="Disordered" evidence="1">
    <location>
        <begin position="1"/>
        <end position="21"/>
    </location>
</feature>
<dbReference type="KEGG" id="fal:FRAAL4971"/>
<keyword evidence="2" id="KW-0812">Transmembrane</keyword>
<evidence type="ECO:0000313" key="4">
    <source>
        <dbReference type="Proteomes" id="UP000000657"/>
    </source>
</evidence>
<dbReference type="eggNOG" id="ENOG5033A40">
    <property type="taxonomic scope" value="Bacteria"/>
</dbReference>
<feature type="transmembrane region" description="Helical" evidence="2">
    <location>
        <begin position="110"/>
        <end position="131"/>
    </location>
</feature>
<feature type="transmembrane region" description="Helical" evidence="2">
    <location>
        <begin position="82"/>
        <end position="103"/>
    </location>
</feature>
<dbReference type="EMBL" id="CT573213">
    <property type="protein sequence ID" value="CAJ63612.1"/>
    <property type="molecule type" value="Genomic_DNA"/>
</dbReference>
<reference evidence="3 4" key="1">
    <citation type="journal article" date="2007" name="Genome Res.">
        <title>Genome characteristics of facultatively symbiotic Frankia sp. strains reflect host range and host plant biogeography.</title>
        <authorList>
            <person name="Normand P."/>
            <person name="Lapierre P."/>
            <person name="Tisa L.S."/>
            <person name="Gogarten J.P."/>
            <person name="Alloisio N."/>
            <person name="Bagnarol E."/>
            <person name="Bassi C.A."/>
            <person name="Berry A.M."/>
            <person name="Bickhart D.M."/>
            <person name="Choisne N."/>
            <person name="Couloux A."/>
            <person name="Cournoyer B."/>
            <person name="Cruveiller S."/>
            <person name="Daubin V."/>
            <person name="Demange N."/>
            <person name="Francino M.P."/>
            <person name="Goltsman E."/>
            <person name="Huang Y."/>
            <person name="Kopp O.R."/>
            <person name="Labarre L."/>
            <person name="Lapidus A."/>
            <person name="Lavire C."/>
            <person name="Marechal J."/>
            <person name="Martinez M."/>
            <person name="Mastronunzio J.E."/>
            <person name="Mullin B.C."/>
            <person name="Niemann J."/>
            <person name="Pujic P."/>
            <person name="Rawnsley T."/>
            <person name="Rouy Z."/>
            <person name="Schenowitz C."/>
            <person name="Sellstedt A."/>
            <person name="Tavares F."/>
            <person name="Tomkins J.P."/>
            <person name="Vallenet D."/>
            <person name="Valverde C."/>
            <person name="Wall L.G."/>
            <person name="Wang Y."/>
            <person name="Medigue C."/>
            <person name="Benson D.R."/>
        </authorList>
    </citation>
    <scope>NUCLEOTIDE SEQUENCE [LARGE SCALE GENOMIC DNA]</scope>
    <source>
        <strain evidence="4">DSM 45986 / CECT 9034 / ACN14a</strain>
    </source>
</reference>
<evidence type="ECO:0000313" key="3">
    <source>
        <dbReference type="EMBL" id="CAJ63612.1"/>
    </source>
</evidence>
<dbReference type="STRING" id="326424.FRAAL4971"/>
<keyword evidence="2" id="KW-0472">Membrane</keyword>
<gene>
    <name evidence="3" type="ordered locus">FRAAL4971</name>
</gene>
<dbReference type="InterPro" id="IPR019051">
    <property type="entry name" value="Trp_biosyn_TM_oprn/chp"/>
</dbReference>
<sequence length="215" mass="21572">MSAGLPADSPTAPTDDAGAARAARRGRRERVLAVLGCLLGAGLVLVCGGATWVSARVGTPRGERDATAVAAPLAVHWTGGDIASAATALALVGLAAAVAIVATRRIGRPVVGLLAVAAGIGIAYVAGAIGVDPLSALRDTDQVRQFAPGGQAEISGVHRTAAPWLAMLGGVLLTAAGALAVLRGRSWPGMSGRYQAREARPVDAWDAIERGHDPT</sequence>
<feature type="transmembrane region" description="Helical" evidence="2">
    <location>
        <begin position="31"/>
        <end position="53"/>
    </location>
</feature>
<dbReference type="OrthoDB" id="3712369at2"/>
<dbReference type="RefSeq" id="WP_011606085.1">
    <property type="nucleotide sequence ID" value="NC_008278.1"/>
</dbReference>
<dbReference type="HOGENOM" id="CLU_084749_2_1_11"/>
<feature type="transmembrane region" description="Helical" evidence="2">
    <location>
        <begin position="161"/>
        <end position="182"/>
    </location>
</feature>
<dbReference type="Proteomes" id="UP000000657">
    <property type="component" value="Chromosome"/>
</dbReference>
<dbReference type="Pfam" id="PF09534">
    <property type="entry name" value="Trp_oprn_chp"/>
    <property type="match status" value="1"/>
</dbReference>
<name>Q0RFX7_FRAAA</name>
<dbReference type="AlphaFoldDB" id="Q0RFX7"/>
<organism evidence="3 4">
    <name type="scientific">Frankia alni (strain DSM 45986 / CECT 9034 / ACN14a)</name>
    <dbReference type="NCBI Taxonomy" id="326424"/>
    <lineage>
        <taxon>Bacteria</taxon>
        <taxon>Bacillati</taxon>
        <taxon>Actinomycetota</taxon>
        <taxon>Actinomycetes</taxon>
        <taxon>Frankiales</taxon>
        <taxon>Frankiaceae</taxon>
        <taxon>Frankia</taxon>
    </lineage>
</organism>
<keyword evidence="2" id="KW-1133">Transmembrane helix</keyword>
<evidence type="ECO:0000256" key="2">
    <source>
        <dbReference type="SAM" id="Phobius"/>
    </source>
</evidence>
<evidence type="ECO:0000256" key="1">
    <source>
        <dbReference type="SAM" id="MobiDB-lite"/>
    </source>
</evidence>